<keyword evidence="2" id="KW-0732">Signal</keyword>
<dbReference type="AlphaFoldDB" id="A0A232EMT6"/>
<accession>A0A232EMT6</accession>
<feature type="coiled-coil region" evidence="1">
    <location>
        <begin position="382"/>
        <end position="409"/>
    </location>
</feature>
<evidence type="ECO:0000313" key="4">
    <source>
        <dbReference type="Proteomes" id="UP000215335"/>
    </source>
</evidence>
<feature type="coiled-coil region" evidence="1">
    <location>
        <begin position="509"/>
        <end position="536"/>
    </location>
</feature>
<evidence type="ECO:0000313" key="3">
    <source>
        <dbReference type="EMBL" id="OXU19638.1"/>
    </source>
</evidence>
<feature type="coiled-coil region" evidence="1">
    <location>
        <begin position="457"/>
        <end position="484"/>
    </location>
</feature>
<protein>
    <submittedName>
        <fullName evidence="3">Uncharacterized protein</fullName>
    </submittedName>
</protein>
<gene>
    <name evidence="3" type="ORF">TSAR_006029</name>
</gene>
<dbReference type="STRING" id="543379.A0A232EMT6"/>
<dbReference type="EMBL" id="NNAY01003316">
    <property type="protein sequence ID" value="OXU19638.1"/>
    <property type="molecule type" value="Genomic_DNA"/>
</dbReference>
<keyword evidence="4" id="KW-1185">Reference proteome</keyword>
<evidence type="ECO:0000256" key="2">
    <source>
        <dbReference type="SAM" id="SignalP"/>
    </source>
</evidence>
<name>A0A232EMT6_9HYME</name>
<feature type="signal peptide" evidence="2">
    <location>
        <begin position="1"/>
        <end position="22"/>
    </location>
</feature>
<feature type="chain" id="PRO_5013189564" evidence="2">
    <location>
        <begin position="23"/>
        <end position="546"/>
    </location>
</feature>
<reference evidence="3 4" key="1">
    <citation type="journal article" date="2017" name="Curr. Biol.">
        <title>The Evolution of Venom by Co-option of Single-Copy Genes.</title>
        <authorList>
            <person name="Martinson E.O."/>
            <person name="Mrinalini"/>
            <person name="Kelkar Y.D."/>
            <person name="Chang C.H."/>
            <person name="Werren J.H."/>
        </authorList>
    </citation>
    <scope>NUCLEOTIDE SEQUENCE [LARGE SCALE GENOMIC DNA]</scope>
    <source>
        <strain evidence="3 4">Alberta</strain>
        <tissue evidence="3">Whole body</tissue>
    </source>
</reference>
<dbReference type="Proteomes" id="UP000215335">
    <property type="component" value="Unassembled WGS sequence"/>
</dbReference>
<evidence type="ECO:0000256" key="1">
    <source>
        <dbReference type="SAM" id="Coils"/>
    </source>
</evidence>
<dbReference type="OrthoDB" id="206339at2759"/>
<proteinExistence type="predicted"/>
<comment type="caution">
    <text evidence="3">The sequence shown here is derived from an EMBL/GenBank/DDBJ whole genome shotgun (WGS) entry which is preliminary data.</text>
</comment>
<feature type="coiled-coil region" evidence="1">
    <location>
        <begin position="294"/>
        <end position="356"/>
    </location>
</feature>
<keyword evidence="1" id="KW-0175">Coiled coil</keyword>
<organism evidence="3 4">
    <name type="scientific">Trichomalopsis sarcophagae</name>
    <dbReference type="NCBI Taxonomy" id="543379"/>
    <lineage>
        <taxon>Eukaryota</taxon>
        <taxon>Metazoa</taxon>
        <taxon>Ecdysozoa</taxon>
        <taxon>Arthropoda</taxon>
        <taxon>Hexapoda</taxon>
        <taxon>Insecta</taxon>
        <taxon>Pterygota</taxon>
        <taxon>Neoptera</taxon>
        <taxon>Endopterygota</taxon>
        <taxon>Hymenoptera</taxon>
        <taxon>Apocrita</taxon>
        <taxon>Proctotrupomorpha</taxon>
        <taxon>Chalcidoidea</taxon>
        <taxon>Pteromalidae</taxon>
        <taxon>Pteromalinae</taxon>
        <taxon>Trichomalopsis</taxon>
    </lineage>
</organism>
<sequence length="546" mass="63232">MIKVTFWISLFVLAAVINCVFGQEFVNYTKYRTKNDPSCFHMSWLGSTHDEKRNVNCSDPAYKGVPCIKPHIISKTLPNVTDLWLNKQRTDIYCDLQEGYSCIKYTYTFNNKVANISYFCGKMIEGFDALDNGCFTQKVHHFIKFDKCGIISNIQTHLRQNLVNALKNRDLAQKFDKTAPKSAKHEAPLLINFNKHVKQCGGSESTSSSGSKQKLQSDYVCHTLETLGIEPTKAKGQSIIKEYENSDLPLLLCILQCIKTVEDRLRATTNSTDGYESHKENVLRKTFKKFEAAKKRLIQQKDLFNAQLRQKENELKEQTLIMEKQLTILQDKLEKAQKLMHTYDIKQKQLDETKRQQCLQLVQKETELAIKENLLSQEANRLEKERDSYRHFEGDMKKLQNELLKVQKEIPPVVDRGDCNLSTKDAEIQTEFEKSFVSARNETNLLNQEKHDLSGLVQEQRWRIEQLTAKVLQLSRKLEETHLKRLSVDAQVPVSSIRVLNTNTIISESSSTEDILQDAKMRLRRLEEESMKADQYYFNFMGNTSR</sequence>